<evidence type="ECO:0000256" key="1">
    <source>
        <dbReference type="ARBA" id="ARBA00004123"/>
    </source>
</evidence>
<evidence type="ECO:0000256" key="6">
    <source>
        <dbReference type="ARBA" id="ARBA00023242"/>
    </source>
</evidence>
<accession>A0A1Y1Y3N3</accession>
<comment type="similarity">
    <text evidence="7">Belongs to the Nibrin family.</text>
</comment>
<proteinExistence type="inferred from homology"/>
<feature type="region of interest" description="Disordered" evidence="8">
    <location>
        <begin position="604"/>
        <end position="628"/>
    </location>
</feature>
<feature type="compositionally biased region" description="Basic and acidic residues" evidence="8">
    <location>
        <begin position="438"/>
        <end position="451"/>
    </location>
</feature>
<dbReference type="InterPro" id="IPR043014">
    <property type="entry name" value="Nibrin_BRCT2_sf"/>
</dbReference>
<dbReference type="Gene3D" id="2.60.200.20">
    <property type="match status" value="1"/>
</dbReference>
<dbReference type="InterPro" id="IPR008984">
    <property type="entry name" value="SMAD_FHA_dom_sf"/>
</dbReference>
<dbReference type="STRING" id="1231657.A0A1Y1Y3N3"/>
<keyword evidence="6" id="KW-0539">Nucleus</keyword>
<feature type="compositionally biased region" description="Basic and acidic residues" evidence="8">
    <location>
        <begin position="734"/>
        <end position="748"/>
    </location>
</feature>
<evidence type="ECO:0000259" key="9">
    <source>
        <dbReference type="PROSITE" id="PS50006"/>
    </source>
</evidence>
<dbReference type="GO" id="GO:0005694">
    <property type="term" value="C:chromosome"/>
    <property type="evidence" value="ECO:0007669"/>
    <property type="project" value="UniProtKB-SubCell"/>
</dbReference>
<dbReference type="OrthoDB" id="552194at2759"/>
<gene>
    <name evidence="10" type="ORF">BCR34DRAFT_581049</name>
</gene>
<keyword evidence="3" id="KW-0158">Chromosome</keyword>
<dbReference type="GO" id="GO:0000724">
    <property type="term" value="P:double-strand break repair via homologous recombination"/>
    <property type="evidence" value="ECO:0007669"/>
    <property type="project" value="TreeGrafter"/>
</dbReference>
<dbReference type="Gene3D" id="3.40.50.10980">
    <property type="entry name" value="Nibrin, BRCT2 domain"/>
    <property type="match status" value="1"/>
</dbReference>
<dbReference type="InterPro" id="IPR000253">
    <property type="entry name" value="FHA_dom"/>
</dbReference>
<protein>
    <recommendedName>
        <fullName evidence="9">FHA domain-containing protein</fullName>
    </recommendedName>
</protein>
<dbReference type="GO" id="GO:0030870">
    <property type="term" value="C:Mre11 complex"/>
    <property type="evidence" value="ECO:0007669"/>
    <property type="project" value="InterPro"/>
</dbReference>
<dbReference type="InterPro" id="IPR036420">
    <property type="entry name" value="BRCT_dom_sf"/>
</dbReference>
<dbReference type="GO" id="GO:0007095">
    <property type="term" value="P:mitotic G2 DNA damage checkpoint signaling"/>
    <property type="evidence" value="ECO:0007669"/>
    <property type="project" value="InterPro"/>
</dbReference>
<feature type="compositionally biased region" description="Basic and acidic residues" evidence="8">
    <location>
        <begin position="552"/>
        <end position="576"/>
    </location>
</feature>
<name>A0A1Y1Y3N3_9PLEO</name>
<organism evidence="10 11">
    <name type="scientific">Clohesyomyces aquaticus</name>
    <dbReference type="NCBI Taxonomy" id="1231657"/>
    <lineage>
        <taxon>Eukaryota</taxon>
        <taxon>Fungi</taxon>
        <taxon>Dikarya</taxon>
        <taxon>Ascomycota</taxon>
        <taxon>Pezizomycotina</taxon>
        <taxon>Dothideomycetes</taxon>
        <taxon>Pleosporomycetidae</taxon>
        <taxon>Pleosporales</taxon>
        <taxon>Lindgomycetaceae</taxon>
        <taxon>Clohesyomyces</taxon>
    </lineage>
</organism>
<dbReference type="Proteomes" id="UP000193144">
    <property type="component" value="Unassembled WGS sequence"/>
</dbReference>
<evidence type="ECO:0000313" key="11">
    <source>
        <dbReference type="Proteomes" id="UP000193144"/>
    </source>
</evidence>
<feature type="compositionally biased region" description="Low complexity" evidence="8">
    <location>
        <begin position="750"/>
        <end position="763"/>
    </location>
</feature>
<dbReference type="PROSITE" id="PS50006">
    <property type="entry name" value="FHA_DOMAIN"/>
    <property type="match status" value="1"/>
</dbReference>
<feature type="domain" description="FHA" evidence="9">
    <location>
        <begin position="23"/>
        <end position="92"/>
    </location>
</feature>
<dbReference type="Gene3D" id="3.40.50.10190">
    <property type="entry name" value="BRCT domain"/>
    <property type="match status" value="1"/>
</dbReference>
<evidence type="ECO:0000256" key="5">
    <source>
        <dbReference type="ARBA" id="ARBA00023204"/>
    </source>
</evidence>
<evidence type="ECO:0000256" key="7">
    <source>
        <dbReference type="ARBA" id="ARBA00044757"/>
    </source>
</evidence>
<keyword evidence="4" id="KW-0227">DNA damage</keyword>
<dbReference type="EMBL" id="MCFA01000388">
    <property type="protein sequence ID" value="ORX92495.1"/>
    <property type="molecule type" value="Genomic_DNA"/>
</dbReference>
<evidence type="ECO:0000313" key="10">
    <source>
        <dbReference type="EMBL" id="ORX92495.1"/>
    </source>
</evidence>
<feature type="region of interest" description="Disordered" evidence="8">
    <location>
        <begin position="517"/>
        <end position="576"/>
    </location>
</feature>
<feature type="region of interest" description="Disordered" evidence="8">
    <location>
        <begin position="359"/>
        <end position="505"/>
    </location>
</feature>
<dbReference type="Pfam" id="PF16508">
    <property type="entry name" value="NIBRIN_BRCT_II"/>
    <property type="match status" value="1"/>
</dbReference>
<feature type="compositionally biased region" description="Polar residues" evidence="8">
    <location>
        <begin position="611"/>
        <end position="621"/>
    </location>
</feature>
<dbReference type="SUPFAM" id="SSF49879">
    <property type="entry name" value="SMAD/FHA domain"/>
    <property type="match status" value="1"/>
</dbReference>
<reference evidence="10 11" key="1">
    <citation type="submission" date="2016-07" db="EMBL/GenBank/DDBJ databases">
        <title>Pervasive Adenine N6-methylation of Active Genes in Fungi.</title>
        <authorList>
            <consortium name="DOE Joint Genome Institute"/>
            <person name="Mondo S.J."/>
            <person name="Dannebaum R.O."/>
            <person name="Kuo R.C."/>
            <person name="Labutti K."/>
            <person name="Haridas S."/>
            <person name="Kuo A."/>
            <person name="Salamov A."/>
            <person name="Ahrendt S.R."/>
            <person name="Lipzen A."/>
            <person name="Sullivan W."/>
            <person name="Andreopoulos W.B."/>
            <person name="Clum A."/>
            <person name="Lindquist E."/>
            <person name="Daum C."/>
            <person name="Ramamoorthy G.K."/>
            <person name="Gryganskyi A."/>
            <person name="Culley D."/>
            <person name="Magnuson J.K."/>
            <person name="James T.Y."/>
            <person name="O'Malley M.A."/>
            <person name="Stajich J.E."/>
            <person name="Spatafora J.W."/>
            <person name="Visel A."/>
            <person name="Grigoriev I.V."/>
        </authorList>
    </citation>
    <scope>NUCLEOTIDE SEQUENCE [LARGE SCALE GENOMIC DNA]</scope>
    <source>
        <strain evidence="10 11">CBS 115471</strain>
    </source>
</reference>
<comment type="caution">
    <text evidence="10">The sequence shown here is derived from an EMBL/GenBank/DDBJ whole genome shotgun (WGS) entry which is preliminary data.</text>
</comment>
<keyword evidence="5" id="KW-0234">DNA repair</keyword>
<feature type="compositionally biased region" description="Basic residues" evidence="8">
    <location>
        <begin position="685"/>
        <end position="694"/>
    </location>
</feature>
<evidence type="ECO:0000256" key="4">
    <source>
        <dbReference type="ARBA" id="ARBA00022763"/>
    </source>
</evidence>
<feature type="region of interest" description="Disordered" evidence="8">
    <location>
        <begin position="662"/>
        <end position="803"/>
    </location>
</feature>
<sequence>MWILEHETLSGGKRVWLRPGTKLLYGRTKPGRSAEGEGKACYIDSKTVSRKHMTLQVSDVAPGDGTQLHSRTQVEITDLSGHAGTFVDEIKLLNKDGQKNTMILPSTEHLIKLGVTYPPFTIRWKPVVVTYASKESKSTKSDLHALGIKTASDFVYNKTTHVVSTKRNLPKVLQALVTGNHVVTGDFLDALIRAASPQNEDLDNYVPSRLEEDFDEWWPDETKYIPPVGAEPVERPDSMLEPDPARSEVFHGLTFVFLDEAQFNSLHDPIAGGGGKALLFNVCPGETTVDEYVGFVKNAAGQKRRARATGRLPVVTIRLSSWPPGMDDWAANFVNGVDQALNQRSILQNEFLDAIVSKDPSSLQKPPAETEVVSSMAAPTPNEPPLRDTTQDSQPRGPSEAPETTPAPEEPAKAIPRKRPNRRAITQSRFTGFDDYEPPTKSRKVEDKSMDEIQESEPVQKDFQETQSRSALATQTETQSNSVITAQSGRKRPAPVRESVEESEQRMNELFPAAAAMKRQRLATRGASASAEPNSLRQTRLVDSLQKPTKKPLKEIDVKEELRQRNQEEEERRIADEESLREQLDGVNISEIRDLVEIEEMEVRPRARPQRANQLATANNERWNDDWNGRKNFKKFRRRGVVRGPETQKVIVPFEEVPQKKGGVVGDQFFLEESQKRSKEDERRLARRTGRKRGHGSEPEPGFTRRKKRLQQQQQNEVINVPDSSSDDEDVFEEPARSGRSERVRETQIGETQTRSQTQTQTGTRKRGPSSAVAAGPSKRSKPSRRDEDSDEEETGFRFRRRG</sequence>
<dbReference type="PANTHER" id="PTHR12162">
    <property type="entry name" value="NIBRIN-RELATED"/>
    <property type="match status" value="1"/>
</dbReference>
<keyword evidence="11" id="KW-1185">Reference proteome</keyword>
<dbReference type="InterPro" id="IPR040227">
    <property type="entry name" value="Nibrin-rel"/>
</dbReference>
<dbReference type="SUPFAM" id="SSF52113">
    <property type="entry name" value="BRCT domain"/>
    <property type="match status" value="1"/>
</dbReference>
<dbReference type="PANTHER" id="PTHR12162:SF0">
    <property type="entry name" value="NIBRIN"/>
    <property type="match status" value="1"/>
</dbReference>
<evidence type="ECO:0000256" key="2">
    <source>
        <dbReference type="ARBA" id="ARBA00004286"/>
    </source>
</evidence>
<feature type="compositionally biased region" description="Polar residues" evidence="8">
    <location>
        <begin position="465"/>
        <end position="488"/>
    </location>
</feature>
<comment type="subcellular location">
    <subcellularLocation>
        <location evidence="2">Chromosome</location>
    </subcellularLocation>
    <subcellularLocation>
        <location evidence="1">Nucleus</location>
    </subcellularLocation>
</comment>
<dbReference type="AlphaFoldDB" id="A0A1Y1Y3N3"/>
<feature type="compositionally biased region" description="Basic and acidic residues" evidence="8">
    <location>
        <begin position="673"/>
        <end position="684"/>
    </location>
</feature>
<dbReference type="GO" id="GO:0003684">
    <property type="term" value="F:damaged DNA binding"/>
    <property type="evidence" value="ECO:0007669"/>
    <property type="project" value="TreeGrafter"/>
</dbReference>
<evidence type="ECO:0000256" key="3">
    <source>
        <dbReference type="ARBA" id="ARBA00022454"/>
    </source>
</evidence>
<dbReference type="InterPro" id="IPR032429">
    <property type="entry name" value="Nibrin_BRCT2"/>
</dbReference>
<evidence type="ECO:0000256" key="8">
    <source>
        <dbReference type="SAM" id="MobiDB-lite"/>
    </source>
</evidence>